<evidence type="ECO:0000256" key="4">
    <source>
        <dbReference type="ARBA" id="ARBA00022792"/>
    </source>
</evidence>
<keyword evidence="3" id="KW-0547">Nucleotide-binding</keyword>
<evidence type="ECO:0000256" key="13">
    <source>
        <dbReference type="ARBA" id="ARBA00023271"/>
    </source>
</evidence>
<dbReference type="PANTHER" id="PTHR12873">
    <property type="entry name" value="T7-LIKE MITOCHONDRIAL DNA HELICASE"/>
    <property type="match status" value="1"/>
</dbReference>
<evidence type="ECO:0000256" key="12">
    <source>
        <dbReference type="ARBA" id="ARBA00023235"/>
    </source>
</evidence>
<dbReference type="EMBL" id="JAWDGP010002467">
    <property type="protein sequence ID" value="KAK3782956.1"/>
    <property type="molecule type" value="Genomic_DNA"/>
</dbReference>
<keyword evidence="13" id="KW-1135">Mitochondrion nucleoid</keyword>
<dbReference type="GO" id="GO:0042645">
    <property type="term" value="C:mitochondrial nucleoid"/>
    <property type="evidence" value="ECO:0007669"/>
    <property type="project" value="UniProtKB-SubCell"/>
</dbReference>
<gene>
    <name evidence="19" type="ORF">RRG08_065866</name>
</gene>
<keyword evidence="12" id="KW-0413">Isomerase</keyword>
<dbReference type="CDD" id="cd01029">
    <property type="entry name" value="TOPRIM_primases"/>
    <property type="match status" value="1"/>
</dbReference>
<evidence type="ECO:0000256" key="5">
    <source>
        <dbReference type="ARBA" id="ARBA00022801"/>
    </source>
</evidence>
<comment type="subcellular location">
    <subcellularLocation>
        <location evidence="2">Mitochondrion inner membrane</location>
        <topology evidence="2">Peripheral membrane protein</topology>
    </subcellularLocation>
    <subcellularLocation>
        <location evidence="1">Mitochondrion matrix</location>
        <location evidence="1">Mitochondrion nucleoid</location>
    </subcellularLocation>
</comment>
<evidence type="ECO:0000256" key="14">
    <source>
        <dbReference type="ARBA" id="ARBA00044969"/>
    </source>
</evidence>
<keyword evidence="20" id="KW-1185">Reference proteome</keyword>
<dbReference type="Gene3D" id="3.40.1360.10">
    <property type="match status" value="1"/>
</dbReference>
<dbReference type="InterPro" id="IPR034154">
    <property type="entry name" value="TOPRIM_DnaG/twinkle"/>
</dbReference>
<dbReference type="InterPro" id="IPR027417">
    <property type="entry name" value="P-loop_NTPase"/>
</dbReference>
<dbReference type="GO" id="GO:0005524">
    <property type="term" value="F:ATP binding"/>
    <property type="evidence" value="ECO:0007669"/>
    <property type="project" value="UniProtKB-KW"/>
</dbReference>
<evidence type="ECO:0000256" key="1">
    <source>
        <dbReference type="ARBA" id="ARBA00004436"/>
    </source>
</evidence>
<name>A0AAE1DTY6_9GAST</name>
<keyword evidence="10" id="KW-0496">Mitochondrion</keyword>
<organism evidence="19 20">
    <name type="scientific">Elysia crispata</name>
    <name type="common">lettuce slug</name>
    <dbReference type="NCBI Taxonomy" id="231223"/>
    <lineage>
        <taxon>Eukaryota</taxon>
        <taxon>Metazoa</taxon>
        <taxon>Spiralia</taxon>
        <taxon>Lophotrochozoa</taxon>
        <taxon>Mollusca</taxon>
        <taxon>Gastropoda</taxon>
        <taxon>Heterobranchia</taxon>
        <taxon>Euthyneura</taxon>
        <taxon>Panpulmonata</taxon>
        <taxon>Sacoglossa</taxon>
        <taxon>Placobranchoidea</taxon>
        <taxon>Plakobranchidae</taxon>
        <taxon>Elysia</taxon>
    </lineage>
</organism>
<dbReference type="FunFam" id="3.40.50.300:FF:000845">
    <property type="entry name" value="Mitochondrial helicase twinkle"/>
    <property type="match status" value="1"/>
</dbReference>
<dbReference type="PROSITE" id="PS51199">
    <property type="entry name" value="SF4_HELICASE"/>
    <property type="match status" value="1"/>
</dbReference>
<dbReference type="PANTHER" id="PTHR12873:SF0">
    <property type="entry name" value="TWINKLE MTDNA HELICASE"/>
    <property type="match status" value="1"/>
</dbReference>
<feature type="compositionally biased region" description="Acidic residues" evidence="17">
    <location>
        <begin position="641"/>
        <end position="655"/>
    </location>
</feature>
<evidence type="ECO:0000256" key="6">
    <source>
        <dbReference type="ARBA" id="ARBA00022806"/>
    </source>
</evidence>
<feature type="region of interest" description="Disordered" evidence="17">
    <location>
        <begin position="1"/>
        <end position="20"/>
    </location>
</feature>
<feature type="region of interest" description="Disordered" evidence="17">
    <location>
        <begin position="605"/>
        <end position="655"/>
    </location>
</feature>
<evidence type="ECO:0000256" key="11">
    <source>
        <dbReference type="ARBA" id="ARBA00023136"/>
    </source>
</evidence>
<accession>A0AAE1DTY6</accession>
<dbReference type="Proteomes" id="UP001283361">
    <property type="component" value="Unassembled WGS sequence"/>
</dbReference>
<evidence type="ECO:0000259" key="18">
    <source>
        <dbReference type="PROSITE" id="PS51199"/>
    </source>
</evidence>
<proteinExistence type="predicted"/>
<evidence type="ECO:0000256" key="7">
    <source>
        <dbReference type="ARBA" id="ARBA00022840"/>
    </source>
</evidence>
<evidence type="ECO:0000256" key="2">
    <source>
        <dbReference type="ARBA" id="ARBA00004637"/>
    </source>
</evidence>
<dbReference type="GO" id="GO:0043139">
    <property type="term" value="F:5'-3' DNA helicase activity"/>
    <property type="evidence" value="ECO:0007669"/>
    <property type="project" value="UniProtKB-EC"/>
</dbReference>
<evidence type="ECO:0000256" key="16">
    <source>
        <dbReference type="ARBA" id="ARBA00075597"/>
    </source>
</evidence>
<sequence>MLRSPDKSASSVHRERSFTNDADKGYSSDVSTAIIHQVLIDLKMRLEQGHTCIISQCPKLNRGGTSASNKSDLLYINSTSGHFACQHCNTQGKWPDLKDNLLLLSTQKRRSMFQCFKDLDSVRPYITEVSQAKELYNHCVPLGALQEDVAFRTLENFGYELIKTSVLDKYGVRCDPKLGFLALPVIVNGQVISVKKLTCHSQSPDTVGSIRETLTPRAAPTNVFGLDTVASNIKEIVLCSNEIDAMSVYQETKKPSISLPRGFSSLPQEALPSLERFKTIVLWFGDDIRAWETAKLFAKKLNSKRCHIIRPSSHEPGPFTALTQGLRLSSILVKSRPIAHESIVSFSHLRQEILSQLLHTEQVAGVKWKRFGTLNKLLKGHRRGELTVFTGPTGSGKTTFMSEYSLDLCMQGVNTLWGSFEINNARLGKMMLTQFAMTNLSKRLDLFDYFADNFQTLPMYFMTFHGQESLKKVIDAMSHAVYVHDIAHVIVDNLQFMMGVGGSEWTDRFMKQDAIIAAFRKFATNMNCHVSLVIHPRKEKESEDLTTASVFGTAKATQEADNVLILQDRRLTSVRGRKYIQVTKNRFDGELGLMLLKFDKESLSFSAKEKEKPSSKKIFVDEVERKDNEFDSEQPQKSMEEKEDEEETKEEEEEL</sequence>
<reference evidence="19" key="1">
    <citation type="journal article" date="2023" name="G3 (Bethesda)">
        <title>A reference genome for the long-term kleptoplast-retaining sea slug Elysia crispata morphotype clarki.</title>
        <authorList>
            <person name="Eastman K.E."/>
            <person name="Pendleton A.L."/>
            <person name="Shaikh M.A."/>
            <person name="Suttiyut T."/>
            <person name="Ogas R."/>
            <person name="Tomko P."/>
            <person name="Gavelis G."/>
            <person name="Widhalm J.R."/>
            <person name="Wisecaver J.H."/>
        </authorList>
    </citation>
    <scope>NUCLEOTIDE SEQUENCE</scope>
    <source>
        <strain evidence="19">ECLA1</strain>
    </source>
</reference>
<feature type="domain" description="SF4 helicase" evidence="18">
    <location>
        <begin position="360"/>
        <end position="612"/>
    </location>
</feature>
<keyword evidence="5" id="KW-0378">Hydrolase</keyword>
<protein>
    <recommendedName>
        <fullName evidence="14">DNA 5'-3' helicase</fullName>
        <ecNumber evidence="14">5.6.2.3</ecNumber>
    </recommendedName>
    <alternativeName>
        <fullName evidence="16">Twinkle protein, mitochondrial</fullName>
    </alternativeName>
</protein>
<evidence type="ECO:0000256" key="15">
    <source>
        <dbReference type="ARBA" id="ARBA00048954"/>
    </source>
</evidence>
<dbReference type="GO" id="GO:0003697">
    <property type="term" value="F:single-stranded DNA binding"/>
    <property type="evidence" value="ECO:0007669"/>
    <property type="project" value="InterPro"/>
</dbReference>
<dbReference type="GO" id="GO:0005743">
    <property type="term" value="C:mitochondrial inner membrane"/>
    <property type="evidence" value="ECO:0007669"/>
    <property type="project" value="UniProtKB-SubCell"/>
</dbReference>
<evidence type="ECO:0000313" key="20">
    <source>
        <dbReference type="Proteomes" id="UP001283361"/>
    </source>
</evidence>
<comment type="caution">
    <text evidence="19">The sequence shown here is derived from an EMBL/GenBank/DDBJ whole genome shotgun (WGS) entry which is preliminary data.</text>
</comment>
<dbReference type="Pfam" id="PF13481">
    <property type="entry name" value="AAA_25"/>
    <property type="match status" value="1"/>
</dbReference>
<evidence type="ECO:0000256" key="3">
    <source>
        <dbReference type="ARBA" id="ARBA00022741"/>
    </source>
</evidence>
<dbReference type="SUPFAM" id="SSF56731">
    <property type="entry name" value="DNA primase core"/>
    <property type="match status" value="1"/>
</dbReference>
<dbReference type="EC" id="5.6.2.3" evidence="14"/>
<keyword evidence="8" id="KW-0809">Transit peptide</keyword>
<dbReference type="InterPro" id="IPR027032">
    <property type="entry name" value="Twinkle-like"/>
</dbReference>
<keyword evidence="9" id="KW-0446">Lipid-binding</keyword>
<keyword evidence="7" id="KW-0067">ATP-binding</keyword>
<evidence type="ECO:0000256" key="17">
    <source>
        <dbReference type="SAM" id="MobiDB-lite"/>
    </source>
</evidence>
<dbReference type="GO" id="GO:0016787">
    <property type="term" value="F:hydrolase activity"/>
    <property type="evidence" value="ECO:0007669"/>
    <property type="project" value="UniProtKB-KW"/>
</dbReference>
<evidence type="ECO:0000256" key="9">
    <source>
        <dbReference type="ARBA" id="ARBA00023121"/>
    </source>
</evidence>
<dbReference type="SUPFAM" id="SSF52540">
    <property type="entry name" value="P-loop containing nucleoside triphosphate hydrolases"/>
    <property type="match status" value="1"/>
</dbReference>
<dbReference type="GO" id="GO:0006264">
    <property type="term" value="P:mitochondrial DNA replication"/>
    <property type="evidence" value="ECO:0007669"/>
    <property type="project" value="TreeGrafter"/>
</dbReference>
<feature type="compositionally biased region" description="Basic and acidic residues" evidence="17">
    <location>
        <begin position="605"/>
        <end position="629"/>
    </location>
</feature>
<dbReference type="Gene3D" id="3.40.50.300">
    <property type="entry name" value="P-loop containing nucleotide triphosphate hydrolases"/>
    <property type="match status" value="1"/>
</dbReference>
<keyword evidence="11" id="KW-0472">Membrane</keyword>
<dbReference type="InterPro" id="IPR007694">
    <property type="entry name" value="DNA_helicase_DnaB-like_C"/>
</dbReference>
<evidence type="ECO:0000256" key="8">
    <source>
        <dbReference type="ARBA" id="ARBA00022946"/>
    </source>
</evidence>
<dbReference type="GO" id="GO:0008289">
    <property type="term" value="F:lipid binding"/>
    <property type="evidence" value="ECO:0007669"/>
    <property type="project" value="UniProtKB-KW"/>
</dbReference>
<evidence type="ECO:0000256" key="10">
    <source>
        <dbReference type="ARBA" id="ARBA00023128"/>
    </source>
</evidence>
<dbReference type="CDD" id="cd01122">
    <property type="entry name" value="Twinkle_C"/>
    <property type="match status" value="1"/>
</dbReference>
<keyword evidence="4" id="KW-0999">Mitochondrion inner membrane</keyword>
<comment type="catalytic activity">
    <reaction evidence="15">
        <text>ATP + H2O = ADP + phosphate + H(+)</text>
        <dbReference type="Rhea" id="RHEA:13065"/>
        <dbReference type="ChEBI" id="CHEBI:15377"/>
        <dbReference type="ChEBI" id="CHEBI:15378"/>
        <dbReference type="ChEBI" id="CHEBI:30616"/>
        <dbReference type="ChEBI" id="CHEBI:43474"/>
        <dbReference type="ChEBI" id="CHEBI:456216"/>
        <dbReference type="EC" id="5.6.2.3"/>
    </reaction>
</comment>
<keyword evidence="6" id="KW-0347">Helicase</keyword>
<dbReference type="AlphaFoldDB" id="A0AAE1DTY6"/>
<evidence type="ECO:0000313" key="19">
    <source>
        <dbReference type="EMBL" id="KAK3782956.1"/>
    </source>
</evidence>